<dbReference type="InterPro" id="IPR001867">
    <property type="entry name" value="OmpR/PhoB-type_DNA-bd"/>
</dbReference>
<dbReference type="RefSeq" id="WP_184197460.1">
    <property type="nucleotide sequence ID" value="NZ_JACHGW010000002.1"/>
</dbReference>
<dbReference type="GO" id="GO:0005829">
    <property type="term" value="C:cytosol"/>
    <property type="evidence" value="ECO:0007669"/>
    <property type="project" value="TreeGrafter"/>
</dbReference>
<evidence type="ECO:0000256" key="4">
    <source>
        <dbReference type="ARBA" id="ARBA00023125"/>
    </source>
</evidence>
<feature type="modified residue" description="4-aspartylphosphate" evidence="6">
    <location>
        <position position="52"/>
    </location>
</feature>
<organism evidence="10 11">
    <name type="scientific">Armatimonas rosea</name>
    <dbReference type="NCBI Taxonomy" id="685828"/>
    <lineage>
        <taxon>Bacteria</taxon>
        <taxon>Bacillati</taxon>
        <taxon>Armatimonadota</taxon>
        <taxon>Armatimonadia</taxon>
        <taxon>Armatimonadales</taxon>
        <taxon>Armatimonadaceae</taxon>
        <taxon>Armatimonas</taxon>
    </lineage>
</organism>
<dbReference type="PROSITE" id="PS50110">
    <property type="entry name" value="RESPONSE_REGULATORY"/>
    <property type="match status" value="1"/>
</dbReference>
<dbReference type="Proteomes" id="UP000520814">
    <property type="component" value="Unassembled WGS sequence"/>
</dbReference>
<accession>A0A7W9SSG7</accession>
<evidence type="ECO:0000256" key="2">
    <source>
        <dbReference type="ARBA" id="ARBA00023012"/>
    </source>
</evidence>
<dbReference type="Gene3D" id="6.10.250.690">
    <property type="match status" value="1"/>
</dbReference>
<dbReference type="CDD" id="cd00383">
    <property type="entry name" value="trans_reg_C"/>
    <property type="match status" value="1"/>
</dbReference>
<dbReference type="Gene3D" id="1.10.10.10">
    <property type="entry name" value="Winged helix-like DNA-binding domain superfamily/Winged helix DNA-binding domain"/>
    <property type="match status" value="1"/>
</dbReference>
<dbReference type="AlphaFoldDB" id="A0A7W9SSG7"/>
<dbReference type="SMART" id="SM00862">
    <property type="entry name" value="Trans_reg_C"/>
    <property type="match status" value="1"/>
</dbReference>
<keyword evidence="3" id="KW-0805">Transcription regulation</keyword>
<evidence type="ECO:0000259" key="8">
    <source>
        <dbReference type="PROSITE" id="PS50110"/>
    </source>
</evidence>
<dbReference type="SMART" id="SM00448">
    <property type="entry name" value="REC"/>
    <property type="match status" value="1"/>
</dbReference>
<dbReference type="SUPFAM" id="SSF52172">
    <property type="entry name" value="CheY-like"/>
    <property type="match status" value="1"/>
</dbReference>
<comment type="caution">
    <text evidence="10">The sequence shown here is derived from an EMBL/GenBank/DDBJ whole genome shotgun (WGS) entry which is preliminary data.</text>
</comment>
<feature type="DNA-binding region" description="OmpR/PhoB-type" evidence="7">
    <location>
        <begin position="125"/>
        <end position="224"/>
    </location>
</feature>
<sequence>MARLLLVEDEELLGEMIVEGLEAARHEVTWCRNGAEGFERACEGGWAAILLDLMLPGLDGWSICRRLRDRRDPTPILMLTARDEVEEKVRGLELGADDYLTKPFAFPELKARIAALLRRERLQRRRTLSVADLVIDTELHEVTRGGKQVSLTRREFDLLEALAARVGHVVSKETLRGIWGGDSEVGSNTIDVHMVSLRRKLDSDRSESERLFHTVYGVGYILREPAESAPK</sequence>
<evidence type="ECO:0000256" key="7">
    <source>
        <dbReference type="PROSITE-ProRule" id="PRU01091"/>
    </source>
</evidence>
<evidence type="ECO:0000256" key="3">
    <source>
        <dbReference type="ARBA" id="ARBA00023015"/>
    </source>
</evidence>
<feature type="domain" description="OmpR/PhoB-type" evidence="9">
    <location>
        <begin position="125"/>
        <end position="224"/>
    </location>
</feature>
<keyword evidence="4 7" id="KW-0238">DNA-binding</keyword>
<gene>
    <name evidence="10" type="ORF">HNQ39_002955</name>
</gene>
<dbReference type="InterPro" id="IPR036388">
    <property type="entry name" value="WH-like_DNA-bd_sf"/>
</dbReference>
<dbReference type="InterPro" id="IPR011006">
    <property type="entry name" value="CheY-like_superfamily"/>
</dbReference>
<protein>
    <submittedName>
        <fullName evidence="10">Two-component system copper resistance phosphate regulon response regulator CusR</fullName>
    </submittedName>
</protein>
<feature type="domain" description="Response regulatory" evidence="8">
    <location>
        <begin position="3"/>
        <end position="117"/>
    </location>
</feature>
<dbReference type="GO" id="GO:0032993">
    <property type="term" value="C:protein-DNA complex"/>
    <property type="evidence" value="ECO:0007669"/>
    <property type="project" value="TreeGrafter"/>
</dbReference>
<dbReference type="GO" id="GO:0006355">
    <property type="term" value="P:regulation of DNA-templated transcription"/>
    <property type="evidence" value="ECO:0007669"/>
    <property type="project" value="InterPro"/>
</dbReference>
<evidence type="ECO:0000256" key="1">
    <source>
        <dbReference type="ARBA" id="ARBA00022553"/>
    </source>
</evidence>
<keyword evidence="11" id="KW-1185">Reference proteome</keyword>
<keyword evidence="1 6" id="KW-0597">Phosphoprotein</keyword>
<dbReference type="Gene3D" id="3.40.50.2300">
    <property type="match status" value="1"/>
</dbReference>
<dbReference type="GO" id="GO:0000976">
    <property type="term" value="F:transcription cis-regulatory region binding"/>
    <property type="evidence" value="ECO:0007669"/>
    <property type="project" value="TreeGrafter"/>
</dbReference>
<evidence type="ECO:0000313" key="10">
    <source>
        <dbReference type="EMBL" id="MBB6051164.1"/>
    </source>
</evidence>
<proteinExistence type="predicted"/>
<keyword evidence="5" id="KW-0804">Transcription</keyword>
<dbReference type="CDD" id="cd19935">
    <property type="entry name" value="REC_OmpR_CusR-like"/>
    <property type="match status" value="1"/>
</dbReference>
<evidence type="ECO:0000256" key="5">
    <source>
        <dbReference type="ARBA" id="ARBA00023163"/>
    </source>
</evidence>
<dbReference type="EMBL" id="JACHGW010000002">
    <property type="protein sequence ID" value="MBB6051164.1"/>
    <property type="molecule type" value="Genomic_DNA"/>
</dbReference>
<dbReference type="PANTHER" id="PTHR48111:SF22">
    <property type="entry name" value="REGULATOR OF RPOS"/>
    <property type="match status" value="1"/>
</dbReference>
<evidence type="ECO:0000259" key="9">
    <source>
        <dbReference type="PROSITE" id="PS51755"/>
    </source>
</evidence>
<reference evidence="10 11" key="1">
    <citation type="submission" date="2020-08" db="EMBL/GenBank/DDBJ databases">
        <title>Genomic Encyclopedia of Type Strains, Phase IV (KMG-IV): sequencing the most valuable type-strain genomes for metagenomic binning, comparative biology and taxonomic classification.</title>
        <authorList>
            <person name="Goeker M."/>
        </authorList>
    </citation>
    <scope>NUCLEOTIDE SEQUENCE [LARGE SCALE GENOMIC DNA]</scope>
    <source>
        <strain evidence="10 11">DSM 23562</strain>
    </source>
</reference>
<dbReference type="PANTHER" id="PTHR48111">
    <property type="entry name" value="REGULATOR OF RPOS"/>
    <property type="match status" value="1"/>
</dbReference>
<dbReference type="InterPro" id="IPR039420">
    <property type="entry name" value="WalR-like"/>
</dbReference>
<keyword evidence="2" id="KW-0902">Two-component regulatory system</keyword>
<dbReference type="Pfam" id="PF00486">
    <property type="entry name" value="Trans_reg_C"/>
    <property type="match status" value="1"/>
</dbReference>
<evidence type="ECO:0000313" key="11">
    <source>
        <dbReference type="Proteomes" id="UP000520814"/>
    </source>
</evidence>
<dbReference type="GO" id="GO:0000156">
    <property type="term" value="F:phosphorelay response regulator activity"/>
    <property type="evidence" value="ECO:0007669"/>
    <property type="project" value="TreeGrafter"/>
</dbReference>
<evidence type="ECO:0000256" key="6">
    <source>
        <dbReference type="PROSITE-ProRule" id="PRU00169"/>
    </source>
</evidence>
<dbReference type="Pfam" id="PF00072">
    <property type="entry name" value="Response_reg"/>
    <property type="match status" value="1"/>
</dbReference>
<name>A0A7W9SSG7_ARMRO</name>
<dbReference type="PROSITE" id="PS51755">
    <property type="entry name" value="OMPR_PHOB"/>
    <property type="match status" value="1"/>
</dbReference>
<dbReference type="InterPro" id="IPR001789">
    <property type="entry name" value="Sig_transdc_resp-reg_receiver"/>
</dbReference>